<dbReference type="EMBL" id="BQKV01000027">
    <property type="protein sequence ID" value="GJN64170.1"/>
    <property type="molecule type" value="Genomic_DNA"/>
</dbReference>
<dbReference type="InterPro" id="IPR006311">
    <property type="entry name" value="TAT_signal"/>
</dbReference>
<evidence type="ECO:0000313" key="2">
    <source>
        <dbReference type="EMBL" id="GJN64170.1"/>
    </source>
</evidence>
<dbReference type="PROSITE" id="PS51257">
    <property type="entry name" value="PROKAR_LIPOPROTEIN"/>
    <property type="match status" value="1"/>
</dbReference>
<dbReference type="AlphaFoldDB" id="A0AA37MYM0"/>
<dbReference type="InterPro" id="IPR019546">
    <property type="entry name" value="TAT_signal_bac_arc"/>
</dbReference>
<keyword evidence="3" id="KW-1185">Reference proteome</keyword>
<protein>
    <recommendedName>
        <fullName evidence="4">Twin-arginine translocation signal domain-containing protein</fullName>
    </recommendedName>
</protein>
<feature type="chain" id="PRO_5041202550" description="Twin-arginine translocation signal domain-containing protein" evidence="1">
    <location>
        <begin position="23"/>
        <end position="159"/>
    </location>
</feature>
<comment type="caution">
    <text evidence="2">The sequence shown here is derived from an EMBL/GenBank/DDBJ whole genome shotgun (WGS) entry which is preliminary data.</text>
</comment>
<accession>A0AA37MYM0</accession>
<proteinExistence type="predicted"/>
<evidence type="ECO:0000313" key="3">
    <source>
        <dbReference type="Proteomes" id="UP001055185"/>
    </source>
</evidence>
<evidence type="ECO:0000256" key="1">
    <source>
        <dbReference type="SAM" id="SignalP"/>
    </source>
</evidence>
<evidence type="ECO:0008006" key="4">
    <source>
        <dbReference type="Google" id="ProtNLM"/>
    </source>
</evidence>
<gene>
    <name evidence="2" type="ORF">JCM17207_07950</name>
</gene>
<feature type="signal peptide" evidence="1">
    <location>
        <begin position="1"/>
        <end position="22"/>
    </location>
</feature>
<name>A0AA37MYM0_9FIRM</name>
<dbReference type="Proteomes" id="UP001055185">
    <property type="component" value="Unassembled WGS sequence"/>
</dbReference>
<dbReference type="NCBIfam" id="TIGR01409">
    <property type="entry name" value="TAT_signal_seq"/>
    <property type="match status" value="1"/>
</dbReference>
<sequence length="159" mass="16728">MQQITRRSFLWGVAVAAAAVLAGCGSASQPPPEEPTDPEEFEPQTKTLTVSEGQSLTVTVAGFSVGMDHRPVLSLKLQNELGREITLSDSTGDGVLTVSARADGSPAQILPFGLLGQAIPAGEVKEGVLGFPVLASFDEVELVFSLQMEGKTQSIQFEL</sequence>
<dbReference type="PROSITE" id="PS51318">
    <property type="entry name" value="TAT"/>
    <property type="match status" value="1"/>
</dbReference>
<dbReference type="RefSeq" id="WP_238316402.1">
    <property type="nucleotide sequence ID" value="NZ_BQKV01000027.1"/>
</dbReference>
<reference evidence="2" key="1">
    <citation type="journal article" date="2022" name="Int. J. Syst. Evol. Microbiol.">
        <title>Genome-based, phenotypic and chemotaxonomic classification of Faecalibacterium strains: proposal of three novel species Faecalibacterium duncaniae sp. nov., Faecalibacterium hattorii sp. nov. and Faecalibacterium gallinarum sp. nov. .</title>
        <authorList>
            <person name="Sakamoto M."/>
            <person name="Sakurai N."/>
            <person name="Tanno H."/>
            <person name="Iino T."/>
            <person name="Ohkuma M."/>
            <person name="Endo A."/>
        </authorList>
    </citation>
    <scope>NUCLEOTIDE SEQUENCE</scope>
    <source>
        <strain evidence="2">JCM 17207</strain>
    </source>
</reference>
<organism evidence="2 3">
    <name type="scientific">Faecalibacterium gallinarum</name>
    <dbReference type="NCBI Taxonomy" id="2903556"/>
    <lineage>
        <taxon>Bacteria</taxon>
        <taxon>Bacillati</taxon>
        <taxon>Bacillota</taxon>
        <taxon>Clostridia</taxon>
        <taxon>Eubacteriales</taxon>
        <taxon>Oscillospiraceae</taxon>
        <taxon>Faecalibacterium</taxon>
    </lineage>
</organism>
<keyword evidence="1" id="KW-0732">Signal</keyword>